<proteinExistence type="predicted"/>
<organism evidence="1 2">
    <name type="scientific">Bradyrhizobium sediminis</name>
    <dbReference type="NCBI Taxonomy" id="2840469"/>
    <lineage>
        <taxon>Bacteria</taxon>
        <taxon>Pseudomonadati</taxon>
        <taxon>Pseudomonadota</taxon>
        <taxon>Alphaproteobacteria</taxon>
        <taxon>Hyphomicrobiales</taxon>
        <taxon>Nitrobacteraceae</taxon>
        <taxon>Bradyrhizobium</taxon>
    </lineage>
</organism>
<dbReference type="EMBL" id="CP076136">
    <property type="protein sequence ID" value="QWG21942.1"/>
    <property type="molecule type" value="Genomic_DNA"/>
</dbReference>
<dbReference type="Proteomes" id="UP000676951">
    <property type="component" value="Chromosome"/>
</dbReference>
<protein>
    <recommendedName>
        <fullName evidence="3">DUF2190 family protein</fullName>
    </recommendedName>
</protein>
<keyword evidence="2" id="KW-1185">Reference proteome</keyword>
<evidence type="ECO:0000313" key="1">
    <source>
        <dbReference type="EMBL" id="QWG21942.1"/>
    </source>
</evidence>
<evidence type="ECO:0008006" key="3">
    <source>
        <dbReference type="Google" id="ProtNLM"/>
    </source>
</evidence>
<evidence type="ECO:0000313" key="2">
    <source>
        <dbReference type="Proteomes" id="UP000676951"/>
    </source>
</evidence>
<accession>A0A975RVA6</accession>
<dbReference type="RefSeq" id="WP_215602711.1">
    <property type="nucleotide sequence ID" value="NZ_CP076136.1"/>
</dbReference>
<name>A0A975RVA6_9BRAD</name>
<sequence>MSISKDLFSAILSMDSYNRGYNSGIALTGTTIGKASIAQTSSILLDDSGQSLDLPAGFYAIAYNTSAVSGFSAGEKTIAYRGTAGRDTLSGVVPAKAGTTILLDLKSHPS</sequence>
<dbReference type="AlphaFoldDB" id="A0A975RVA6"/>
<gene>
    <name evidence="1" type="ORF">KMZ93_18370</name>
</gene>
<reference evidence="1 2" key="1">
    <citation type="submission" date="2021-06" db="EMBL/GenBank/DDBJ databases">
        <title>Bradyrhizobium sp. S2-11-4 Genome sequencing.</title>
        <authorList>
            <person name="Jin L."/>
        </authorList>
    </citation>
    <scope>NUCLEOTIDE SEQUENCE [LARGE SCALE GENOMIC DNA]</scope>
    <source>
        <strain evidence="1 2">S2-11-4</strain>
    </source>
</reference>